<dbReference type="SUPFAM" id="SSF52467">
    <property type="entry name" value="DHS-like NAD/FAD-binding domain"/>
    <property type="match status" value="1"/>
</dbReference>
<evidence type="ECO:0000313" key="9">
    <source>
        <dbReference type="Proteomes" id="UP000091897"/>
    </source>
</evidence>
<dbReference type="InterPro" id="IPR012001">
    <property type="entry name" value="Thiamin_PyroP_enz_TPP-bd_dom"/>
</dbReference>
<dbReference type="CDD" id="cd02004">
    <property type="entry name" value="TPP_BZL_OCoD_HPCL"/>
    <property type="match status" value="1"/>
</dbReference>
<dbReference type="InterPro" id="IPR012000">
    <property type="entry name" value="Thiamin_PyroP_enz_cen_dom"/>
</dbReference>
<reference evidence="8 9" key="1">
    <citation type="submission" date="2016-06" db="EMBL/GenBank/DDBJ databases">
        <title>Complete genome sequences of Bordetella bronchialis and Bordetella flabilis.</title>
        <authorList>
            <person name="LiPuma J.J."/>
            <person name="Spilker T."/>
        </authorList>
    </citation>
    <scope>NUCLEOTIDE SEQUENCE [LARGE SCALE GENOMIC DNA]</scope>
    <source>
        <strain evidence="8 9">AU3182</strain>
    </source>
</reference>
<protein>
    <submittedName>
        <fullName evidence="8">Acetolactate synthase</fullName>
    </submittedName>
</protein>
<dbReference type="Pfam" id="PF02776">
    <property type="entry name" value="TPP_enzyme_N"/>
    <property type="match status" value="1"/>
</dbReference>
<dbReference type="InterPro" id="IPR045229">
    <property type="entry name" value="TPP_enz"/>
</dbReference>
<proteinExistence type="inferred from homology"/>
<evidence type="ECO:0000259" key="5">
    <source>
        <dbReference type="Pfam" id="PF00205"/>
    </source>
</evidence>
<evidence type="ECO:0000259" key="7">
    <source>
        <dbReference type="Pfam" id="PF02776"/>
    </source>
</evidence>
<sequence length="558" mass="57918">MTRSRNGAAALVQTLASAGVKHIFTLSGNHIMPVFDACIDAGIDLIHVRHEGAAVHMADAWARLTGQVGVAMVTGGPGHANAVSALYTAAMAESPVLLLSGHAPNGQSGMGAFQEMRQADVAEPLTKWSATVASADRMAQDVGQALRIARSGRPGPVSLSLPTDALETACTAAADAPQSFEPIPQALDPDTAASLVRRLQAAKRPLILTGPAAMMGAALARARELESACGIPVIGMESPRGVADPALGAFAQMLARADCILLLGKRVDFTLKFGKAPAIAADCAFLQVDAEAGEFERTRRAVGPRLLECALADTPSALDALLRAGAAASGWHDAWTRDVRDAVAYRPPAWKTASSAMPERMHPVQALAPLQELLDSHPDSVFIADGGEIGQWAQACLRAPNRVINGVAGSIGAALPFALAARLARPDAPVVAVMGDGTFGFHTAEIDTAVRYKLPFVVVVGNDARWNAEYQIQLRDYGKDRLIGCELLPARYDAVTAAFGGFGRLVTDPAQVAPAIQAAHRSGLPACLNIMIEGLPAPSVSLPTANAANAANAAAGQP</sequence>
<name>A0ABM6CQ72_9BORD</name>
<evidence type="ECO:0000313" key="8">
    <source>
        <dbReference type="EMBL" id="ANN66134.1"/>
    </source>
</evidence>
<accession>A0ABM6CQ72</accession>
<dbReference type="InterPro" id="IPR029061">
    <property type="entry name" value="THDP-binding"/>
</dbReference>
<feature type="domain" description="Thiamine pyrophosphate enzyme TPP-binding" evidence="6">
    <location>
        <begin position="385"/>
        <end position="530"/>
    </location>
</feature>
<dbReference type="InterPro" id="IPR029035">
    <property type="entry name" value="DHS-like_NAD/FAD-binding_dom"/>
</dbReference>
<dbReference type="Gene3D" id="3.40.50.1220">
    <property type="entry name" value="TPP-binding domain"/>
    <property type="match status" value="1"/>
</dbReference>
<evidence type="ECO:0000256" key="4">
    <source>
        <dbReference type="RuleBase" id="RU362132"/>
    </source>
</evidence>
<dbReference type="Gene3D" id="3.40.50.970">
    <property type="match status" value="2"/>
</dbReference>
<organism evidence="8 9">
    <name type="scientific">Bordetella bronchialis</name>
    <dbReference type="NCBI Taxonomy" id="463025"/>
    <lineage>
        <taxon>Bacteria</taxon>
        <taxon>Pseudomonadati</taxon>
        <taxon>Pseudomonadota</taxon>
        <taxon>Betaproteobacteria</taxon>
        <taxon>Burkholderiales</taxon>
        <taxon>Alcaligenaceae</taxon>
        <taxon>Bordetella</taxon>
    </lineage>
</organism>
<dbReference type="CDD" id="cd07035">
    <property type="entry name" value="TPP_PYR_POX_like"/>
    <property type="match status" value="1"/>
</dbReference>
<dbReference type="PANTHER" id="PTHR18968:SF166">
    <property type="entry name" value="2-HYDROXYACYL-COA LYASE 2"/>
    <property type="match status" value="1"/>
</dbReference>
<comment type="cofactor">
    <cofactor evidence="1">
        <name>thiamine diphosphate</name>
        <dbReference type="ChEBI" id="CHEBI:58937"/>
    </cofactor>
</comment>
<keyword evidence="9" id="KW-1185">Reference proteome</keyword>
<feature type="domain" description="Thiamine pyrophosphate enzyme N-terminal TPP-binding" evidence="7">
    <location>
        <begin position="6"/>
        <end position="119"/>
    </location>
</feature>
<dbReference type="Pfam" id="PF02775">
    <property type="entry name" value="TPP_enzyme_C"/>
    <property type="match status" value="1"/>
</dbReference>
<dbReference type="Proteomes" id="UP000091897">
    <property type="component" value="Chromosome"/>
</dbReference>
<evidence type="ECO:0000259" key="6">
    <source>
        <dbReference type="Pfam" id="PF02775"/>
    </source>
</evidence>
<feature type="domain" description="Thiamine pyrophosphate enzyme central" evidence="5">
    <location>
        <begin position="194"/>
        <end position="300"/>
    </location>
</feature>
<comment type="similarity">
    <text evidence="2 4">Belongs to the TPP enzyme family.</text>
</comment>
<dbReference type="RefSeq" id="WP_066346403.1">
    <property type="nucleotide sequence ID" value="NZ_CBCSFJ010000019.1"/>
</dbReference>
<dbReference type="Pfam" id="PF00205">
    <property type="entry name" value="TPP_enzyme_M"/>
    <property type="match status" value="1"/>
</dbReference>
<keyword evidence="3 4" id="KW-0786">Thiamine pyrophosphate</keyword>
<dbReference type="SUPFAM" id="SSF52518">
    <property type="entry name" value="Thiamin diphosphate-binding fold (THDP-binding)"/>
    <property type="match status" value="2"/>
</dbReference>
<evidence type="ECO:0000256" key="3">
    <source>
        <dbReference type="ARBA" id="ARBA00023052"/>
    </source>
</evidence>
<evidence type="ECO:0000256" key="1">
    <source>
        <dbReference type="ARBA" id="ARBA00001964"/>
    </source>
</evidence>
<dbReference type="InterPro" id="IPR011766">
    <property type="entry name" value="TPP_enzyme_TPP-bd"/>
</dbReference>
<dbReference type="EMBL" id="CP016170">
    <property type="protein sequence ID" value="ANN66134.1"/>
    <property type="molecule type" value="Genomic_DNA"/>
</dbReference>
<evidence type="ECO:0000256" key="2">
    <source>
        <dbReference type="ARBA" id="ARBA00007812"/>
    </source>
</evidence>
<dbReference type="PANTHER" id="PTHR18968">
    <property type="entry name" value="THIAMINE PYROPHOSPHATE ENZYMES"/>
    <property type="match status" value="1"/>
</dbReference>
<gene>
    <name evidence="8" type="ORF">BAU06_07385</name>
</gene>